<dbReference type="STRING" id="1399797.GCA_000518285_01975"/>
<dbReference type="SUPFAM" id="SSF53850">
    <property type="entry name" value="Periplasmic binding protein-like II"/>
    <property type="match status" value="1"/>
</dbReference>
<dbReference type="EMBL" id="PHNE01000006">
    <property type="protein sequence ID" value="PPE04073.1"/>
    <property type="molecule type" value="Genomic_DNA"/>
</dbReference>
<comment type="caution">
    <text evidence="3">The sequence shown here is derived from an EMBL/GenBank/DDBJ whole genome shotgun (WGS) entry which is preliminary data.</text>
</comment>
<name>A0A2S5R9U8_9MOLU</name>
<organism evidence="3 4">
    <name type="scientific">Williamsoniiplasma lucivorax</name>
    <dbReference type="NCBI Taxonomy" id="209274"/>
    <lineage>
        <taxon>Bacteria</taxon>
        <taxon>Bacillati</taxon>
        <taxon>Mycoplasmatota</taxon>
        <taxon>Mollicutes</taxon>
        <taxon>Entomoplasmatales</taxon>
        <taxon>Williamsoniiplasma</taxon>
    </lineage>
</organism>
<dbReference type="NCBIfam" id="TIGR04505">
    <property type="entry name" value="PtsS_plasma"/>
    <property type="match status" value="1"/>
</dbReference>
<evidence type="ECO:0000313" key="3">
    <source>
        <dbReference type="EMBL" id="PPE04073.1"/>
    </source>
</evidence>
<evidence type="ECO:0000313" key="4">
    <source>
        <dbReference type="Proteomes" id="UP000237865"/>
    </source>
</evidence>
<dbReference type="RefSeq" id="WP_028127035.1">
    <property type="nucleotide sequence ID" value="NZ_PHNE01000006.1"/>
</dbReference>
<dbReference type="PANTHER" id="PTHR30570:SF1">
    <property type="entry name" value="PHOSPHATE-BINDING PROTEIN PSTS"/>
    <property type="match status" value="1"/>
</dbReference>
<sequence>MTKKIRLILIAMIALMLGLWVWTLAMSRDYLTIGGSASVDLILQRATGKYKKAKEQTLIFSSTGSQAGMNDMLKDVYDIGFLSRKLKDGPEQPEQDFDNDNTYWTSEKFDPQMSSEKYLTKVKSSKHSYHKLTFAIDAIVLVYYPPASFDKDFQDKFVVEIEPQAKTKAQIDQQPKMDISKNLTPQEVIQPIFAALKTDTRWTWRQLAQAIANKHPEDTKLQSKVSQVSQAPIESYTMDPGSGTRSSFETAMGIKIGKANNVYSNNGSIFYQIDKSVGSIGYMSQSYAQHLKESGFSHLKSVTIATAGKNEMFNPNTTDSSPDVNTDLAKYPLTRPFNAVFKGNKDEKKLKKIVDFLFWLATDPSLVAAFKEEGLDRPLAQQTAELFKEEVSHV</sequence>
<proteinExistence type="predicted"/>
<keyword evidence="4" id="KW-1185">Reference proteome</keyword>
<dbReference type="InterPro" id="IPR030980">
    <property type="entry name" value="PtsS_plasma"/>
</dbReference>
<dbReference type="Proteomes" id="UP000237865">
    <property type="component" value="Unassembled WGS sequence"/>
</dbReference>
<dbReference type="Gene3D" id="3.40.190.10">
    <property type="entry name" value="Periplasmic binding protein-like II"/>
    <property type="match status" value="3"/>
</dbReference>
<evidence type="ECO:0000259" key="2">
    <source>
        <dbReference type="Pfam" id="PF12849"/>
    </source>
</evidence>
<feature type="domain" description="PBP" evidence="2">
    <location>
        <begin position="27"/>
        <end position="88"/>
    </location>
</feature>
<accession>A0A2S5R9U8</accession>
<dbReference type="AlphaFoldDB" id="A0A2S5R9U8"/>
<dbReference type="InterPro" id="IPR024370">
    <property type="entry name" value="PBP_domain"/>
</dbReference>
<keyword evidence="1" id="KW-0732">Signal</keyword>
<evidence type="ECO:0000256" key="1">
    <source>
        <dbReference type="ARBA" id="ARBA00022729"/>
    </source>
</evidence>
<dbReference type="Pfam" id="PF12849">
    <property type="entry name" value="PBP_like_2"/>
    <property type="match status" value="1"/>
</dbReference>
<dbReference type="PANTHER" id="PTHR30570">
    <property type="entry name" value="PERIPLASMIC PHOSPHATE BINDING COMPONENT OF PHOSPHATE ABC TRANSPORTER"/>
    <property type="match status" value="1"/>
</dbReference>
<gene>
    <name evidence="3" type="primary">pstS</name>
    <name evidence="3" type="ORF">ELUCI_v1c08530</name>
</gene>
<protein>
    <submittedName>
        <fullName evidence="3">Phosphate ABC transporter substrate-binding protein</fullName>
    </submittedName>
</protein>
<dbReference type="InterPro" id="IPR050811">
    <property type="entry name" value="Phosphate_ABC_transporter"/>
</dbReference>
<reference evidence="3 4" key="1">
    <citation type="submission" date="2017-11" db="EMBL/GenBank/DDBJ databases">
        <title>Genome sequence of Entomoplasma lucivorax PIPN-2 (ATCC 49196).</title>
        <authorList>
            <person name="Lo W.-S."/>
            <person name="Gasparich G.E."/>
            <person name="Kuo C.-H."/>
        </authorList>
    </citation>
    <scope>NUCLEOTIDE SEQUENCE [LARGE SCALE GENOMIC DNA]</scope>
    <source>
        <strain evidence="3 4">PIPN-2</strain>
    </source>
</reference>